<keyword evidence="5" id="KW-1185">Reference proteome</keyword>
<feature type="region of interest" description="Disordered" evidence="1">
    <location>
        <begin position="304"/>
        <end position="327"/>
    </location>
</feature>
<keyword evidence="2" id="KW-1133">Transmembrane helix</keyword>
<accession>A0ABQ9P597</accession>
<dbReference type="PANTHER" id="PTHR39614:SF2">
    <property type="entry name" value="INTEGRAL MEMBRANE PROTEIN"/>
    <property type="match status" value="1"/>
</dbReference>
<organism evidence="4 5">
    <name type="scientific">Coniosporium apollinis</name>
    <dbReference type="NCBI Taxonomy" id="61459"/>
    <lineage>
        <taxon>Eukaryota</taxon>
        <taxon>Fungi</taxon>
        <taxon>Dikarya</taxon>
        <taxon>Ascomycota</taxon>
        <taxon>Pezizomycotina</taxon>
        <taxon>Dothideomycetes</taxon>
        <taxon>Dothideomycetes incertae sedis</taxon>
        <taxon>Coniosporium</taxon>
    </lineage>
</organism>
<feature type="transmembrane region" description="Helical" evidence="2">
    <location>
        <begin position="101"/>
        <end position="126"/>
    </location>
</feature>
<name>A0ABQ9P597_9PEZI</name>
<gene>
    <name evidence="4" type="ORF">H2201_000064</name>
</gene>
<feature type="transmembrane region" description="Helical" evidence="2">
    <location>
        <begin position="59"/>
        <end position="81"/>
    </location>
</feature>
<keyword evidence="2" id="KW-0472">Membrane</keyword>
<reference evidence="4" key="1">
    <citation type="submission" date="2022-10" db="EMBL/GenBank/DDBJ databases">
        <title>Culturing micro-colonial fungi from biological soil crusts in the Mojave desert and describing Neophaeococcomyces mojavensis, and introducing the new genera and species Taxawa tesnikishii.</title>
        <authorList>
            <person name="Kurbessoian T."/>
            <person name="Stajich J.E."/>
        </authorList>
    </citation>
    <scope>NUCLEOTIDE SEQUENCE</scope>
    <source>
        <strain evidence="4">TK_1</strain>
    </source>
</reference>
<evidence type="ECO:0000259" key="3">
    <source>
        <dbReference type="Pfam" id="PF20684"/>
    </source>
</evidence>
<evidence type="ECO:0000256" key="1">
    <source>
        <dbReference type="SAM" id="MobiDB-lite"/>
    </source>
</evidence>
<evidence type="ECO:0000256" key="2">
    <source>
        <dbReference type="SAM" id="Phobius"/>
    </source>
</evidence>
<proteinExistence type="predicted"/>
<comment type="caution">
    <text evidence="4">The sequence shown here is derived from an EMBL/GenBank/DDBJ whole genome shotgun (WGS) entry which is preliminary data.</text>
</comment>
<feature type="transmembrane region" description="Helical" evidence="2">
    <location>
        <begin position="138"/>
        <end position="158"/>
    </location>
</feature>
<evidence type="ECO:0000313" key="4">
    <source>
        <dbReference type="EMBL" id="KAJ9669680.1"/>
    </source>
</evidence>
<protein>
    <recommendedName>
        <fullName evidence="3">Rhodopsin domain-containing protein</fullName>
    </recommendedName>
</protein>
<feature type="domain" description="Rhodopsin" evidence="3">
    <location>
        <begin position="43"/>
        <end position="278"/>
    </location>
</feature>
<keyword evidence="2" id="KW-0812">Transmembrane</keyword>
<feature type="transmembrane region" description="Helical" evidence="2">
    <location>
        <begin position="178"/>
        <end position="202"/>
    </location>
</feature>
<dbReference type="PANTHER" id="PTHR39614">
    <property type="entry name" value="INTEGRAL MEMBRANE PROTEIN"/>
    <property type="match status" value="1"/>
</dbReference>
<feature type="transmembrane region" description="Helical" evidence="2">
    <location>
        <begin position="214"/>
        <end position="234"/>
    </location>
</feature>
<feature type="transmembrane region" description="Helical" evidence="2">
    <location>
        <begin position="25"/>
        <end position="47"/>
    </location>
</feature>
<dbReference type="Proteomes" id="UP001172684">
    <property type="component" value="Unassembled WGS sequence"/>
</dbReference>
<sequence length="372" mass="40289">MALPNHPSPSDNRFALVTPDDYQGYVYIVTITSLVWSSIVFVVRLFIKWGCYSGDDVLAGLAQVVGFGQWIAVFIALGNGLGKNISSPDEIEQFTIAKATAASRIILIVVLALCKSSVLLLVQRIFAQHDSKKSLMRYLAGQGVIALWGLASVLAISIRCSPNYILPGDENGRCSGDVLRWKVITAFDVLIESALVILPAYLVSRVRIQLGKKLVVVVAFAFRLPAAGFVIAHLTAYSDSAHHRNTGTKFSTPIIWQQVVIAYSLAAVTIPTLKPFLQGFNTGGMGYTSEAIIGSSAAANSMGSGQRSGWGGKQLSSNSSDPDGKMRLRPERACYSADVACNGIQREDASVMSDNSQELIIRKDVNWEVRRD</sequence>
<dbReference type="InterPro" id="IPR049326">
    <property type="entry name" value="Rhodopsin_dom_fungi"/>
</dbReference>
<evidence type="ECO:0000313" key="5">
    <source>
        <dbReference type="Proteomes" id="UP001172684"/>
    </source>
</evidence>
<feature type="transmembrane region" description="Helical" evidence="2">
    <location>
        <begin position="254"/>
        <end position="273"/>
    </location>
</feature>
<dbReference type="EMBL" id="JAPDRL010000001">
    <property type="protein sequence ID" value="KAJ9669680.1"/>
    <property type="molecule type" value="Genomic_DNA"/>
</dbReference>
<dbReference type="Pfam" id="PF20684">
    <property type="entry name" value="Fung_rhodopsin"/>
    <property type="match status" value="1"/>
</dbReference>